<keyword evidence="1" id="KW-1133">Transmembrane helix</keyword>
<keyword evidence="1" id="KW-0472">Membrane</keyword>
<evidence type="ECO:0000256" key="1">
    <source>
        <dbReference type="SAM" id="Phobius"/>
    </source>
</evidence>
<dbReference type="AlphaFoldDB" id="A0A7I8WE49"/>
<accession>A0A7I8WE49</accession>
<evidence type="ECO:0000313" key="2">
    <source>
        <dbReference type="EMBL" id="CAD5126405.1"/>
    </source>
</evidence>
<keyword evidence="1" id="KW-0812">Transmembrane</keyword>
<reference evidence="2 3" key="1">
    <citation type="submission" date="2020-08" db="EMBL/GenBank/DDBJ databases">
        <authorList>
            <person name="Hejnol A."/>
        </authorList>
    </citation>
    <scope>NUCLEOTIDE SEQUENCE [LARGE SCALE GENOMIC DNA]</scope>
</reference>
<protein>
    <submittedName>
        <fullName evidence="2">DgyrCDS14542</fullName>
    </submittedName>
</protein>
<sequence>MSARYESVNQTDTLAVTFTHEQQVQTSRCKLKFRSLVPFLVVVLVVGSFVVYYVMSGYSVKPKTGSHFINKPKIKLVEQDYAKLLFETSARTRSFCKITRQMDENEESWRIAFNVFTPFERKVLEGNLKIKRFFIKNSMCEKGIWEKPKKS</sequence>
<evidence type="ECO:0000313" key="3">
    <source>
        <dbReference type="Proteomes" id="UP000549394"/>
    </source>
</evidence>
<gene>
    <name evidence="2" type="ORF">DGYR_LOCUS13650</name>
</gene>
<feature type="transmembrane region" description="Helical" evidence="1">
    <location>
        <begin position="36"/>
        <end position="55"/>
    </location>
</feature>
<proteinExistence type="predicted"/>
<organism evidence="2 3">
    <name type="scientific">Dimorphilus gyrociliatus</name>
    <dbReference type="NCBI Taxonomy" id="2664684"/>
    <lineage>
        <taxon>Eukaryota</taxon>
        <taxon>Metazoa</taxon>
        <taxon>Spiralia</taxon>
        <taxon>Lophotrochozoa</taxon>
        <taxon>Annelida</taxon>
        <taxon>Polychaeta</taxon>
        <taxon>Polychaeta incertae sedis</taxon>
        <taxon>Dinophilidae</taxon>
        <taxon>Dimorphilus</taxon>
    </lineage>
</organism>
<keyword evidence="3" id="KW-1185">Reference proteome</keyword>
<dbReference type="Proteomes" id="UP000549394">
    <property type="component" value="Unassembled WGS sequence"/>
</dbReference>
<comment type="caution">
    <text evidence="2">The sequence shown here is derived from an EMBL/GenBank/DDBJ whole genome shotgun (WGS) entry which is preliminary data.</text>
</comment>
<dbReference type="EMBL" id="CAJFCJ010000046">
    <property type="protein sequence ID" value="CAD5126405.1"/>
    <property type="molecule type" value="Genomic_DNA"/>
</dbReference>
<name>A0A7I8WE49_9ANNE</name>